<proteinExistence type="inferred from homology"/>
<dbReference type="GO" id="GO:0016787">
    <property type="term" value="F:hydrolase activity"/>
    <property type="evidence" value="ECO:0007669"/>
    <property type="project" value="UniProtKB-KW"/>
</dbReference>
<dbReference type="CDD" id="cd02856">
    <property type="entry name" value="E_set_GDE_Isoamylase_N"/>
    <property type="match status" value="1"/>
</dbReference>
<evidence type="ECO:0000256" key="3">
    <source>
        <dbReference type="SAM" id="SignalP"/>
    </source>
</evidence>
<feature type="region of interest" description="Disordered" evidence="2">
    <location>
        <begin position="205"/>
        <end position="253"/>
    </location>
</feature>
<dbReference type="Gene3D" id="2.60.40.1180">
    <property type="entry name" value="Golgi alpha-mannosidase II"/>
    <property type="match status" value="1"/>
</dbReference>
<reference evidence="6" key="1">
    <citation type="journal article" date="2019" name="Int. J. Syst. Evol. Microbiol.">
        <title>The Global Catalogue of Microorganisms (GCM) 10K type strain sequencing project: providing services to taxonomists for standard genome sequencing and annotation.</title>
        <authorList>
            <consortium name="The Broad Institute Genomics Platform"/>
            <consortium name="The Broad Institute Genome Sequencing Center for Infectious Disease"/>
            <person name="Wu L."/>
            <person name="Ma J."/>
        </authorList>
    </citation>
    <scope>NUCLEOTIDE SEQUENCE [LARGE SCALE GENOMIC DNA]</scope>
    <source>
        <strain evidence="6">CGMCC 4.7357</strain>
    </source>
</reference>
<accession>A0ABV9A6I4</accession>
<dbReference type="CDD" id="cd11326">
    <property type="entry name" value="AmyAc_Glg_debranch"/>
    <property type="match status" value="1"/>
</dbReference>
<feature type="compositionally biased region" description="Basic and acidic residues" evidence="2">
    <location>
        <begin position="205"/>
        <end position="215"/>
    </location>
</feature>
<dbReference type="InterPro" id="IPR017853">
    <property type="entry name" value="GH"/>
</dbReference>
<dbReference type="Pfam" id="PF02922">
    <property type="entry name" value="CBM_48"/>
    <property type="match status" value="1"/>
</dbReference>
<feature type="signal peptide" evidence="3">
    <location>
        <begin position="1"/>
        <end position="36"/>
    </location>
</feature>
<organism evidence="5 6">
    <name type="scientific">Streptomyces ovatisporus</name>
    <dbReference type="NCBI Taxonomy" id="1128682"/>
    <lineage>
        <taxon>Bacteria</taxon>
        <taxon>Bacillati</taxon>
        <taxon>Actinomycetota</taxon>
        <taxon>Actinomycetes</taxon>
        <taxon>Kitasatosporales</taxon>
        <taxon>Streptomycetaceae</taxon>
        <taxon>Streptomyces</taxon>
    </lineage>
</organism>
<keyword evidence="5" id="KW-0378">Hydrolase</keyword>
<dbReference type="SMART" id="SM00642">
    <property type="entry name" value="Aamy"/>
    <property type="match status" value="1"/>
</dbReference>
<sequence>MPTRMPPRRTLKYPKGRAAFAAVLCAALALPAGAGAAAPAASAPAERGAPTAPSAGSLPAAAPAAKGAAAEGAAAQGRAAQGLGATYDEAAGTIEFKVYSSRATRIDVYLYDKASGSQEKTSRQLTKDDATDVWSVTVDAGDLEQSHGIAGAVHYGYRAWGPNWPYDDAWTKGSDAGFRSDVDAEGNRFNPNKLLFDPYARELSHDPRTPGHDTEDVYATGPQHRTADSGPQAPKGIVLPEDGTGTGTKPTGALKDDVLYEVHLRGLTKNDASVPEDERGTYRGAARKAGELAELGVTAVEFLPLQESQNDANDADPESTAEDNYWGYETLNFFAPDRRYAADRSPGGPTREFKAMVRAFHDAGIKVFADVVYNHAGEGGPHDESDKNTYNLFSQRGLDNPAYYSLTADRQSPVDNTGVGGNVNTRGAAGRQLILDSLAYWKDSLGVDGFRFDLASVLGNTCEHECFRYDRDDPGTALSGITEALPPRPAEGGPGTDLVAEPWALGEGTYQVGNFPAGWAEWNDRFRDTFRRDQNRLGSEEVTPGQLATRLAGSSDLYGDDGRHPWNSVNFMVAHDGFTLADLYRCNDKDNSQAWPYGPSDGGSDNNISWDQGGGAAAQRQAARNGMAFQMLSAGTPMMTGGDEHLRSLKCNNNPYNLDSDANWLQHGPDADQKTFHAFTQRMIAFRKAHPSLRPSGFYSGSDGNGNGMPQLSWHTPSGGAPDEAYWSDPDKHALGWRVDGTELGDPADALYVAYNGWSEDVEFTLPSPGEGKQWYVVTDTDAAAEGPDQVASPGSEKLLGGEGAVRSVQGRSALVLIAK</sequence>
<dbReference type="Gene3D" id="2.60.40.10">
    <property type="entry name" value="Immunoglobulins"/>
    <property type="match status" value="1"/>
</dbReference>
<dbReference type="EMBL" id="JBHSFH010000007">
    <property type="protein sequence ID" value="MFC4495370.1"/>
    <property type="molecule type" value="Genomic_DNA"/>
</dbReference>
<dbReference type="InterPro" id="IPR044505">
    <property type="entry name" value="GlgX_Isoamylase_N_E_set"/>
</dbReference>
<feature type="domain" description="Glycosyl hydrolase family 13 catalytic" evidence="4">
    <location>
        <begin position="257"/>
        <end position="687"/>
    </location>
</feature>
<dbReference type="Proteomes" id="UP001595997">
    <property type="component" value="Unassembled WGS sequence"/>
</dbReference>
<dbReference type="InterPro" id="IPR013783">
    <property type="entry name" value="Ig-like_fold"/>
</dbReference>
<feature type="chain" id="PRO_5046163461" evidence="3">
    <location>
        <begin position="37"/>
        <end position="820"/>
    </location>
</feature>
<dbReference type="InterPro" id="IPR048644">
    <property type="entry name" value="Isoamylase_C"/>
</dbReference>
<evidence type="ECO:0000256" key="2">
    <source>
        <dbReference type="SAM" id="MobiDB-lite"/>
    </source>
</evidence>
<keyword evidence="3" id="KW-0732">Signal</keyword>
<name>A0ABV9A6I4_9ACTN</name>
<dbReference type="SUPFAM" id="SSF81296">
    <property type="entry name" value="E set domains"/>
    <property type="match status" value="1"/>
</dbReference>
<dbReference type="SUPFAM" id="SSF51011">
    <property type="entry name" value="Glycosyl hydrolase domain"/>
    <property type="match status" value="1"/>
</dbReference>
<dbReference type="Pfam" id="PF21331">
    <property type="entry name" value="Isoamylase_C"/>
    <property type="match status" value="1"/>
</dbReference>
<evidence type="ECO:0000313" key="5">
    <source>
        <dbReference type="EMBL" id="MFC4495370.1"/>
    </source>
</evidence>
<dbReference type="Pfam" id="PF00128">
    <property type="entry name" value="Alpha-amylase"/>
    <property type="match status" value="1"/>
</dbReference>
<dbReference type="PANTHER" id="PTHR43002">
    <property type="entry name" value="GLYCOGEN DEBRANCHING ENZYME"/>
    <property type="match status" value="1"/>
</dbReference>
<comment type="similarity">
    <text evidence="1">Belongs to the glycosyl hydrolase 13 family.</text>
</comment>
<evidence type="ECO:0000313" key="6">
    <source>
        <dbReference type="Proteomes" id="UP001595997"/>
    </source>
</evidence>
<dbReference type="Gene3D" id="3.20.20.80">
    <property type="entry name" value="Glycosidases"/>
    <property type="match status" value="1"/>
</dbReference>
<dbReference type="InterPro" id="IPR013780">
    <property type="entry name" value="Glyco_hydro_b"/>
</dbReference>
<comment type="caution">
    <text evidence="5">The sequence shown here is derived from an EMBL/GenBank/DDBJ whole genome shotgun (WGS) entry which is preliminary data.</text>
</comment>
<evidence type="ECO:0000256" key="1">
    <source>
        <dbReference type="ARBA" id="ARBA00008061"/>
    </source>
</evidence>
<dbReference type="RefSeq" id="WP_386448068.1">
    <property type="nucleotide sequence ID" value="NZ_JBHSFH010000007.1"/>
</dbReference>
<dbReference type="InterPro" id="IPR004193">
    <property type="entry name" value="Glyco_hydro_13_N"/>
</dbReference>
<dbReference type="InterPro" id="IPR006047">
    <property type="entry name" value="GH13_cat_dom"/>
</dbReference>
<evidence type="ECO:0000259" key="4">
    <source>
        <dbReference type="SMART" id="SM00642"/>
    </source>
</evidence>
<feature type="region of interest" description="Disordered" evidence="2">
    <location>
        <begin position="696"/>
        <end position="722"/>
    </location>
</feature>
<keyword evidence="6" id="KW-1185">Reference proteome</keyword>
<dbReference type="InterPro" id="IPR014756">
    <property type="entry name" value="Ig_E-set"/>
</dbReference>
<gene>
    <name evidence="5" type="ORF">ACFPA8_14635</name>
</gene>
<dbReference type="SUPFAM" id="SSF51445">
    <property type="entry name" value="(Trans)glycosidases"/>
    <property type="match status" value="1"/>
</dbReference>
<protein>
    <submittedName>
        <fullName evidence="5">Alpha-amylase family glycosyl hydrolase</fullName>
    </submittedName>
</protein>